<dbReference type="InterPro" id="IPR029012">
    <property type="entry name" value="Helix_hairpin_bin_sf"/>
</dbReference>
<proteinExistence type="inferred from homology"/>
<accession>A0A2I2KYN5</accession>
<name>A0A2I2KYN5_9ACTN</name>
<evidence type="ECO:0000313" key="5">
    <source>
        <dbReference type="Proteomes" id="UP000234331"/>
    </source>
</evidence>
<dbReference type="InterPro" id="IPR007774">
    <property type="entry name" value="Put_N_fixation"/>
</dbReference>
<evidence type="ECO:0000256" key="1">
    <source>
        <dbReference type="ARBA" id="ARBA00023231"/>
    </source>
</evidence>
<dbReference type="RefSeq" id="WP_101834296.1">
    <property type="nucleotide sequence ID" value="NZ_FZMO01000479.1"/>
</dbReference>
<protein>
    <submittedName>
        <fullName evidence="4">Protein in nifX-nifW intergenic region</fullName>
    </submittedName>
</protein>
<feature type="region of interest" description="Disordered" evidence="3">
    <location>
        <begin position="1"/>
        <end position="22"/>
    </location>
</feature>
<dbReference type="Gene3D" id="1.10.287.660">
    <property type="entry name" value="Helix hairpin bin"/>
    <property type="match status" value="1"/>
</dbReference>
<evidence type="ECO:0000256" key="3">
    <source>
        <dbReference type="SAM" id="MobiDB-lite"/>
    </source>
</evidence>
<feature type="compositionally biased region" description="Low complexity" evidence="3">
    <location>
        <begin position="1"/>
        <end position="17"/>
    </location>
</feature>
<dbReference type="Proteomes" id="UP000234331">
    <property type="component" value="Unassembled WGS sequence"/>
</dbReference>
<gene>
    <name evidence="4" type="ORF">FRACA_530005</name>
</gene>
<keyword evidence="1" id="KW-0535">Nitrogen fixation</keyword>
<keyword evidence="5" id="KW-1185">Reference proteome</keyword>
<comment type="similarity">
    <text evidence="2">Belongs to the UPF0437 family.</text>
</comment>
<organism evidence="4 5">
    <name type="scientific">Frankia canadensis</name>
    <dbReference type="NCBI Taxonomy" id="1836972"/>
    <lineage>
        <taxon>Bacteria</taxon>
        <taxon>Bacillati</taxon>
        <taxon>Actinomycetota</taxon>
        <taxon>Actinomycetes</taxon>
        <taxon>Frankiales</taxon>
        <taxon>Frankiaceae</taxon>
        <taxon>Frankia</taxon>
    </lineage>
</organism>
<sequence>MTPDTPTTAGPAPADAASVEVANLDPEEARKRLRKLGMKASQLKLDLHDLAEDLPLGWENIPDLARRTYDAYAEIALLQTLADAPSRADREASA</sequence>
<reference evidence="4 5" key="1">
    <citation type="submission" date="2017-06" db="EMBL/GenBank/DDBJ databases">
        <authorList>
            <person name="Kim H.J."/>
            <person name="Triplett B.A."/>
        </authorList>
    </citation>
    <scope>NUCLEOTIDE SEQUENCE [LARGE SCALE GENOMIC DNA]</scope>
    <source>
        <strain evidence="4">FRACA_ARgP5</strain>
    </source>
</reference>
<dbReference type="AlphaFoldDB" id="A0A2I2KYN5"/>
<dbReference type="OrthoDB" id="3216579at2"/>
<evidence type="ECO:0000313" key="4">
    <source>
        <dbReference type="EMBL" id="SNQ50782.1"/>
    </source>
</evidence>
<dbReference type="EMBL" id="FZMO01000479">
    <property type="protein sequence ID" value="SNQ50782.1"/>
    <property type="molecule type" value="Genomic_DNA"/>
</dbReference>
<dbReference type="Pfam" id="PF05082">
    <property type="entry name" value="Rop-like"/>
    <property type="match status" value="1"/>
</dbReference>
<evidence type="ECO:0000256" key="2">
    <source>
        <dbReference type="ARBA" id="ARBA00044954"/>
    </source>
</evidence>